<dbReference type="Gene3D" id="3.40.50.1820">
    <property type="entry name" value="alpha/beta hydrolase"/>
    <property type="match status" value="1"/>
</dbReference>
<dbReference type="InterPro" id="IPR022742">
    <property type="entry name" value="Hydrolase_4"/>
</dbReference>
<accession>A0ABN2EPL4</accession>
<organism evidence="2 3">
    <name type="scientific">Kribbella sancticallisti</name>
    <dbReference type="NCBI Taxonomy" id="460087"/>
    <lineage>
        <taxon>Bacteria</taxon>
        <taxon>Bacillati</taxon>
        <taxon>Actinomycetota</taxon>
        <taxon>Actinomycetes</taxon>
        <taxon>Propionibacteriales</taxon>
        <taxon>Kribbellaceae</taxon>
        <taxon>Kribbella</taxon>
    </lineage>
</organism>
<feature type="domain" description="Serine aminopeptidase S33" evidence="1">
    <location>
        <begin position="64"/>
        <end position="163"/>
    </location>
</feature>
<evidence type="ECO:0000259" key="1">
    <source>
        <dbReference type="Pfam" id="PF12146"/>
    </source>
</evidence>
<keyword evidence="3" id="KW-1185">Reference proteome</keyword>
<evidence type="ECO:0000313" key="2">
    <source>
        <dbReference type="EMBL" id="GAA1609763.1"/>
    </source>
</evidence>
<proteinExistence type="predicted"/>
<dbReference type="SUPFAM" id="SSF53474">
    <property type="entry name" value="alpha/beta-Hydrolases"/>
    <property type="match status" value="1"/>
</dbReference>
<name>A0ABN2EPL4_9ACTN</name>
<dbReference type="PANTHER" id="PTHR12277:SF79">
    <property type="entry name" value="XAA-PRO DIPEPTIDYL-PEPTIDASE-RELATED"/>
    <property type="match status" value="1"/>
</dbReference>
<dbReference type="InterPro" id="IPR029058">
    <property type="entry name" value="AB_hydrolase_fold"/>
</dbReference>
<reference evidence="2 3" key="1">
    <citation type="journal article" date="2019" name="Int. J. Syst. Evol. Microbiol.">
        <title>The Global Catalogue of Microorganisms (GCM) 10K type strain sequencing project: providing services to taxonomists for standard genome sequencing and annotation.</title>
        <authorList>
            <consortium name="The Broad Institute Genomics Platform"/>
            <consortium name="The Broad Institute Genome Sequencing Center for Infectious Disease"/>
            <person name="Wu L."/>
            <person name="Ma J."/>
        </authorList>
    </citation>
    <scope>NUCLEOTIDE SEQUENCE [LARGE SCALE GENOMIC DNA]</scope>
    <source>
        <strain evidence="2 3">JCM 14969</strain>
    </source>
</reference>
<dbReference type="GO" id="GO:0016787">
    <property type="term" value="F:hydrolase activity"/>
    <property type="evidence" value="ECO:0007669"/>
    <property type="project" value="UniProtKB-KW"/>
</dbReference>
<dbReference type="Proteomes" id="UP001500393">
    <property type="component" value="Unassembled WGS sequence"/>
</dbReference>
<keyword evidence="2" id="KW-0378">Hydrolase</keyword>
<dbReference type="EMBL" id="BAAAOS010000058">
    <property type="protein sequence ID" value="GAA1609763.1"/>
    <property type="molecule type" value="Genomic_DNA"/>
</dbReference>
<protein>
    <submittedName>
        <fullName evidence="2">Alpha/beta hydrolase</fullName>
    </submittedName>
</protein>
<gene>
    <name evidence="2" type="ORF">GCM10009789_75170</name>
</gene>
<evidence type="ECO:0000313" key="3">
    <source>
        <dbReference type="Proteomes" id="UP001500393"/>
    </source>
</evidence>
<dbReference type="Pfam" id="PF12146">
    <property type="entry name" value="Hydrolase_4"/>
    <property type="match status" value="1"/>
</dbReference>
<dbReference type="PANTHER" id="PTHR12277">
    <property type="entry name" value="ALPHA/BETA HYDROLASE DOMAIN-CONTAINING PROTEIN"/>
    <property type="match status" value="1"/>
</dbReference>
<sequence>MVLLVLALVWGFQRRLIYLPDTTAVAPAATVLPGARDVVLETDDGVQLGAWLVPPANPDRGIAVLVANGNAGNRADRAPLARALAAEGLTVLLFDYRGYGGNEGSPSERGLAHDVRAAQRFLTHEANRILYYGESLGAAVVTELATETPPDGLVLRSPFVDLASVGREHYPFLPVSLLLRDDFPLAEQLARVKAPVVVVLGANDSVVPPEQSRSVAAATPTLKNLVEIPGANHNDSALVHGSALIKAIVELADQAAR</sequence>
<comment type="caution">
    <text evidence="2">The sequence shown here is derived from an EMBL/GenBank/DDBJ whole genome shotgun (WGS) entry which is preliminary data.</text>
</comment>